<sequence length="351" mass="40334">MIPVNDSLNDSLGVPPVMPEPPIYILVLASLFFSLTFIVGFFGNIFVMTIVFGFKRMQSRMNFFFVNLSVTDMLILLVCMPSAMVDLFAKEVWYFGEFMCKMVHYTENVVTLASVMTILSITTDRYRGICYPMMSKGHWTNVRVSVVVSVIWTLAVLSSLPTFFFPVFKDSTWLDGTPVKVCRIPIDRQWKVGYLLSVFTFFFVIPFFVLSGLIICMGRELLWHRDLQEGRADKEARYTLQKRRRVVFMLTLVVVAFFLCLLPQRIVGLWIIYTARSNLESLGLEGYLNLVTFTRVMVYINSALNPVIYNCMSTKFRGAVKDLFHRRRQYNHVIITRALTLTTVPSSSGSC</sequence>
<feature type="transmembrane region" description="Helical" evidence="9">
    <location>
        <begin position="144"/>
        <end position="168"/>
    </location>
</feature>
<dbReference type="Proteomes" id="UP000005408">
    <property type="component" value="Unassembled WGS sequence"/>
</dbReference>
<keyword evidence="5 9" id="KW-0472">Membrane</keyword>
<dbReference type="GO" id="GO:0005886">
    <property type="term" value="C:plasma membrane"/>
    <property type="evidence" value="ECO:0007669"/>
    <property type="project" value="TreeGrafter"/>
</dbReference>
<feature type="domain" description="G-protein coupled receptors family 1 profile" evidence="10">
    <location>
        <begin position="43"/>
        <end position="309"/>
    </location>
</feature>
<evidence type="ECO:0000256" key="9">
    <source>
        <dbReference type="SAM" id="Phobius"/>
    </source>
</evidence>
<evidence type="ECO:0000256" key="4">
    <source>
        <dbReference type="ARBA" id="ARBA00023040"/>
    </source>
</evidence>
<evidence type="ECO:0000259" key="10">
    <source>
        <dbReference type="PROSITE" id="PS50262"/>
    </source>
</evidence>
<evidence type="ECO:0000256" key="2">
    <source>
        <dbReference type="ARBA" id="ARBA00022692"/>
    </source>
</evidence>
<keyword evidence="12" id="KW-1185">Reference proteome</keyword>
<evidence type="ECO:0000313" key="12">
    <source>
        <dbReference type="Proteomes" id="UP000005408"/>
    </source>
</evidence>
<dbReference type="OrthoDB" id="10036964at2759"/>
<evidence type="ECO:0000256" key="6">
    <source>
        <dbReference type="ARBA" id="ARBA00023170"/>
    </source>
</evidence>
<evidence type="ECO:0000313" key="11">
    <source>
        <dbReference type="EnsemblMetazoa" id="G27861.1:cds"/>
    </source>
</evidence>
<dbReference type="AlphaFoldDB" id="A0A8W8LKB0"/>
<evidence type="ECO:0000256" key="7">
    <source>
        <dbReference type="ARBA" id="ARBA00023224"/>
    </source>
</evidence>
<comment type="subcellular location">
    <subcellularLocation>
        <location evidence="1">Membrane</location>
        <topology evidence="1">Multi-pass membrane protein</topology>
    </subcellularLocation>
</comment>
<dbReference type="CDD" id="cd14997">
    <property type="entry name" value="7tmA_ETH-R"/>
    <property type="match status" value="1"/>
</dbReference>
<evidence type="ECO:0000256" key="5">
    <source>
        <dbReference type="ARBA" id="ARBA00023136"/>
    </source>
</evidence>
<feature type="transmembrane region" description="Helical" evidence="9">
    <location>
        <begin position="23"/>
        <end position="52"/>
    </location>
</feature>
<evidence type="ECO:0000256" key="1">
    <source>
        <dbReference type="ARBA" id="ARBA00004141"/>
    </source>
</evidence>
<dbReference type="Pfam" id="PF00001">
    <property type="entry name" value="7tm_1"/>
    <property type="match status" value="1"/>
</dbReference>
<feature type="transmembrane region" description="Helical" evidence="9">
    <location>
        <begin position="246"/>
        <end position="273"/>
    </location>
</feature>
<dbReference type="PANTHER" id="PTHR24243">
    <property type="entry name" value="G-PROTEIN COUPLED RECEPTOR"/>
    <property type="match status" value="1"/>
</dbReference>
<name>A0A8W8LKB0_MAGGI</name>
<proteinExistence type="inferred from homology"/>
<dbReference type="OMA" id="VEICEMS"/>
<accession>A0A8W8LKB0</accession>
<dbReference type="PANTHER" id="PTHR24243:SF233">
    <property type="entry name" value="THYROTROPIN-RELEASING HORMONE RECEPTOR"/>
    <property type="match status" value="1"/>
</dbReference>
<dbReference type="PROSITE" id="PS00237">
    <property type="entry name" value="G_PROTEIN_RECEP_F1_1"/>
    <property type="match status" value="1"/>
</dbReference>
<protein>
    <recommendedName>
        <fullName evidence="10">G-protein coupled receptors family 1 profile domain-containing protein</fullName>
    </recommendedName>
</protein>
<dbReference type="SUPFAM" id="SSF81321">
    <property type="entry name" value="Family A G protein-coupled receptor-like"/>
    <property type="match status" value="1"/>
</dbReference>
<dbReference type="EnsemblMetazoa" id="G27861.1">
    <property type="protein sequence ID" value="G27861.1:cds"/>
    <property type="gene ID" value="G27861"/>
</dbReference>
<comment type="similarity">
    <text evidence="8">Belongs to the G-protein coupled receptor 1 family.</text>
</comment>
<keyword evidence="6 8" id="KW-0675">Receptor</keyword>
<organism evidence="11 12">
    <name type="scientific">Magallana gigas</name>
    <name type="common">Pacific oyster</name>
    <name type="synonym">Crassostrea gigas</name>
    <dbReference type="NCBI Taxonomy" id="29159"/>
    <lineage>
        <taxon>Eukaryota</taxon>
        <taxon>Metazoa</taxon>
        <taxon>Spiralia</taxon>
        <taxon>Lophotrochozoa</taxon>
        <taxon>Mollusca</taxon>
        <taxon>Bivalvia</taxon>
        <taxon>Autobranchia</taxon>
        <taxon>Pteriomorphia</taxon>
        <taxon>Ostreida</taxon>
        <taxon>Ostreoidea</taxon>
        <taxon>Ostreidae</taxon>
        <taxon>Magallana</taxon>
    </lineage>
</organism>
<keyword evidence="3 9" id="KW-1133">Transmembrane helix</keyword>
<keyword evidence="4 8" id="KW-0297">G-protein coupled receptor</keyword>
<dbReference type="InterPro" id="IPR000276">
    <property type="entry name" value="GPCR_Rhodpsn"/>
</dbReference>
<dbReference type="GO" id="GO:0004930">
    <property type="term" value="F:G protein-coupled receptor activity"/>
    <property type="evidence" value="ECO:0007669"/>
    <property type="project" value="UniProtKB-KW"/>
</dbReference>
<feature type="transmembrane region" description="Helical" evidence="9">
    <location>
        <begin position="64"/>
        <end position="85"/>
    </location>
</feature>
<feature type="transmembrane region" description="Helical" evidence="9">
    <location>
        <begin position="105"/>
        <end position="123"/>
    </location>
</feature>
<feature type="transmembrane region" description="Helical" evidence="9">
    <location>
        <begin position="194"/>
        <end position="216"/>
    </location>
</feature>
<dbReference type="PROSITE" id="PS50262">
    <property type="entry name" value="G_PROTEIN_RECEP_F1_2"/>
    <property type="match status" value="1"/>
</dbReference>
<dbReference type="InterPro" id="IPR017452">
    <property type="entry name" value="GPCR_Rhodpsn_7TM"/>
</dbReference>
<dbReference type="PRINTS" id="PR00237">
    <property type="entry name" value="GPCRRHODOPSN"/>
</dbReference>
<reference evidence="11" key="1">
    <citation type="submission" date="2022-08" db="UniProtKB">
        <authorList>
            <consortium name="EnsemblMetazoa"/>
        </authorList>
    </citation>
    <scope>IDENTIFICATION</scope>
    <source>
        <strain evidence="11">05x7-T-G4-1.051#20</strain>
    </source>
</reference>
<keyword evidence="2 8" id="KW-0812">Transmembrane</keyword>
<evidence type="ECO:0000256" key="3">
    <source>
        <dbReference type="ARBA" id="ARBA00022989"/>
    </source>
</evidence>
<dbReference type="Gene3D" id="1.20.1070.10">
    <property type="entry name" value="Rhodopsin 7-helix transmembrane proteins"/>
    <property type="match status" value="1"/>
</dbReference>
<keyword evidence="7 8" id="KW-0807">Transducer</keyword>
<feature type="transmembrane region" description="Helical" evidence="9">
    <location>
        <begin position="293"/>
        <end position="312"/>
    </location>
</feature>
<evidence type="ECO:0000256" key="8">
    <source>
        <dbReference type="RuleBase" id="RU000688"/>
    </source>
</evidence>